<proteinExistence type="predicted"/>
<gene>
    <name evidence="1" type="ORF">Cylst_5872</name>
</gene>
<keyword evidence="2" id="KW-1185">Reference proteome</keyword>
<protein>
    <submittedName>
        <fullName evidence="1">Uncharacterized protein</fullName>
    </submittedName>
</protein>
<reference evidence="1 2" key="1">
    <citation type="submission" date="2012-06" db="EMBL/GenBank/DDBJ databases">
        <title>Finished chromosome of genome of Cylindrospermum stagnale PCC 7417.</title>
        <authorList>
            <consortium name="US DOE Joint Genome Institute"/>
            <person name="Gugger M."/>
            <person name="Coursin T."/>
            <person name="Rippka R."/>
            <person name="Tandeau De Marsac N."/>
            <person name="Huntemann M."/>
            <person name="Wei C.-L."/>
            <person name="Han J."/>
            <person name="Detter J.C."/>
            <person name="Han C."/>
            <person name="Tapia R."/>
            <person name="Chen A."/>
            <person name="Kyrpides N."/>
            <person name="Mavromatis K."/>
            <person name="Markowitz V."/>
            <person name="Szeto E."/>
            <person name="Ivanova N."/>
            <person name="Pagani I."/>
            <person name="Pati A."/>
            <person name="Goodwin L."/>
            <person name="Nordberg H.P."/>
            <person name="Cantor M.N."/>
            <person name="Hua S.X."/>
            <person name="Woyke T."/>
            <person name="Kerfeld C.A."/>
        </authorList>
    </citation>
    <scope>NUCLEOTIDE SEQUENCE [LARGE SCALE GENOMIC DNA]</scope>
    <source>
        <strain evidence="1 2">PCC 7417</strain>
    </source>
</reference>
<accession>K9X701</accession>
<dbReference type="EMBL" id="CP003642">
    <property type="protein sequence ID" value="AFZ27856.1"/>
    <property type="molecule type" value="Genomic_DNA"/>
</dbReference>
<organism evidence="1 2">
    <name type="scientific">Cylindrospermum stagnale PCC 7417</name>
    <dbReference type="NCBI Taxonomy" id="56107"/>
    <lineage>
        <taxon>Bacteria</taxon>
        <taxon>Bacillati</taxon>
        <taxon>Cyanobacteriota</taxon>
        <taxon>Cyanophyceae</taxon>
        <taxon>Nostocales</taxon>
        <taxon>Nostocaceae</taxon>
        <taxon>Cylindrospermum</taxon>
    </lineage>
</organism>
<dbReference type="HOGENOM" id="CLU_3182763_0_0_3"/>
<sequence>MNWEALSVLRQSSSPLVFKERGLIVSQDFLEAFHEGAVDPIFPVPQ</sequence>
<dbReference type="Proteomes" id="UP000010475">
    <property type="component" value="Chromosome"/>
</dbReference>
<evidence type="ECO:0000313" key="2">
    <source>
        <dbReference type="Proteomes" id="UP000010475"/>
    </source>
</evidence>
<evidence type="ECO:0000313" key="1">
    <source>
        <dbReference type="EMBL" id="AFZ27856.1"/>
    </source>
</evidence>
<dbReference type="AlphaFoldDB" id="K9X701"/>
<dbReference type="KEGG" id="csg:Cylst_5872"/>
<name>K9X701_9NOST</name>